<keyword evidence="3" id="KW-1185">Reference proteome</keyword>
<evidence type="ECO:0000313" key="2">
    <source>
        <dbReference type="EMBL" id="PSV46161.1"/>
    </source>
</evidence>
<organism evidence="2 3">
    <name type="scientific">Photobacterium indicum</name>
    <dbReference type="NCBI Taxonomy" id="81447"/>
    <lineage>
        <taxon>Bacteria</taxon>
        <taxon>Pseudomonadati</taxon>
        <taxon>Pseudomonadota</taxon>
        <taxon>Gammaproteobacteria</taxon>
        <taxon>Vibrionales</taxon>
        <taxon>Vibrionaceae</taxon>
        <taxon>Photobacterium</taxon>
    </lineage>
</organism>
<comment type="caution">
    <text evidence="2">The sequence shown here is derived from an EMBL/GenBank/DDBJ whole genome shotgun (WGS) entry which is preliminary data.</text>
</comment>
<dbReference type="AlphaFoldDB" id="A0A2T3L705"/>
<protein>
    <submittedName>
        <fullName evidence="2">Uncharacterized protein</fullName>
    </submittedName>
</protein>
<evidence type="ECO:0000313" key="3">
    <source>
        <dbReference type="Proteomes" id="UP000241803"/>
    </source>
</evidence>
<feature type="signal peptide" evidence="1">
    <location>
        <begin position="1"/>
        <end position="21"/>
    </location>
</feature>
<dbReference type="EMBL" id="PYOC01000005">
    <property type="protein sequence ID" value="PSV46161.1"/>
    <property type="molecule type" value="Genomic_DNA"/>
</dbReference>
<sequence length="175" mass="18842">MNNKFVLSCLSLLLGSSLVMAADKEAIIISAESAGPAVVTANATIKRGDGKVLRKGSNGYTCYPQQEIIGPMCNEPVWDALIQAMLNKKDFKPDKISVSYMLAGEGSAIGTSNSDPYATNSDNSDDWVKEGPHLMITVPDPTMLEGLSTNPDDPVYVMWKDTPYAHIMVKIGADK</sequence>
<gene>
    <name evidence="2" type="ORF">C9J47_14955</name>
</gene>
<keyword evidence="1" id="KW-0732">Signal</keyword>
<feature type="chain" id="PRO_5015498642" evidence="1">
    <location>
        <begin position="22"/>
        <end position="175"/>
    </location>
</feature>
<name>A0A2T3L705_9GAMM</name>
<dbReference type="Proteomes" id="UP000241803">
    <property type="component" value="Unassembled WGS sequence"/>
</dbReference>
<evidence type="ECO:0000256" key="1">
    <source>
        <dbReference type="SAM" id="SignalP"/>
    </source>
</evidence>
<proteinExistence type="predicted"/>
<reference evidence="2 3" key="1">
    <citation type="submission" date="2018-03" db="EMBL/GenBank/DDBJ databases">
        <title>Whole genome sequencing of Histamine producing bacteria.</title>
        <authorList>
            <person name="Butler K."/>
        </authorList>
    </citation>
    <scope>NUCLEOTIDE SEQUENCE [LARGE SCALE GENOMIC DNA]</scope>
    <source>
        <strain evidence="2 3">ATCC 19614</strain>
    </source>
</reference>
<accession>A0A2T3L705</accession>